<protein>
    <submittedName>
        <fullName evidence="1">Uncharacterized protein</fullName>
    </submittedName>
</protein>
<name>A0AAQ3MLH2_VIGMU</name>
<proteinExistence type="predicted"/>
<keyword evidence="2" id="KW-1185">Reference proteome</keyword>
<reference evidence="1 2" key="1">
    <citation type="journal article" date="2023" name="Life. Sci Alliance">
        <title>Evolutionary insights into 3D genome organization and epigenetic landscape of Vigna mungo.</title>
        <authorList>
            <person name="Junaid A."/>
            <person name="Singh B."/>
            <person name="Bhatia S."/>
        </authorList>
    </citation>
    <scope>NUCLEOTIDE SEQUENCE [LARGE SCALE GENOMIC DNA]</scope>
    <source>
        <strain evidence="1">Urdbean</strain>
    </source>
</reference>
<dbReference type="EMBL" id="CP144691">
    <property type="protein sequence ID" value="WVY93277.1"/>
    <property type="molecule type" value="Genomic_DNA"/>
</dbReference>
<evidence type="ECO:0000313" key="1">
    <source>
        <dbReference type="EMBL" id="WVY93277.1"/>
    </source>
</evidence>
<evidence type="ECO:0000313" key="2">
    <source>
        <dbReference type="Proteomes" id="UP001374535"/>
    </source>
</evidence>
<sequence length="101" mass="11446">MEPSSSPLPRLPNVADLTPQHSAFLDQHFQTKRDLSLESSNLFLSSSLSQQCSELESMFLLHASKRTVSWISRSFRAKSSLQQLSLALRNLSLRTSPRMKK</sequence>
<dbReference type="Proteomes" id="UP001374535">
    <property type="component" value="Chromosome 10"/>
</dbReference>
<dbReference type="AlphaFoldDB" id="A0AAQ3MLH2"/>
<gene>
    <name evidence="1" type="ORF">V8G54_032365</name>
</gene>
<accession>A0AAQ3MLH2</accession>
<organism evidence="1 2">
    <name type="scientific">Vigna mungo</name>
    <name type="common">Black gram</name>
    <name type="synonym">Phaseolus mungo</name>
    <dbReference type="NCBI Taxonomy" id="3915"/>
    <lineage>
        <taxon>Eukaryota</taxon>
        <taxon>Viridiplantae</taxon>
        <taxon>Streptophyta</taxon>
        <taxon>Embryophyta</taxon>
        <taxon>Tracheophyta</taxon>
        <taxon>Spermatophyta</taxon>
        <taxon>Magnoliopsida</taxon>
        <taxon>eudicotyledons</taxon>
        <taxon>Gunneridae</taxon>
        <taxon>Pentapetalae</taxon>
        <taxon>rosids</taxon>
        <taxon>fabids</taxon>
        <taxon>Fabales</taxon>
        <taxon>Fabaceae</taxon>
        <taxon>Papilionoideae</taxon>
        <taxon>50 kb inversion clade</taxon>
        <taxon>NPAAA clade</taxon>
        <taxon>indigoferoid/millettioid clade</taxon>
        <taxon>Phaseoleae</taxon>
        <taxon>Vigna</taxon>
    </lineage>
</organism>